<proteinExistence type="predicted"/>
<name>A0A1G2GZ82_9BACT</name>
<dbReference type="PANTHER" id="PTHR35901">
    <property type="entry name" value="RIBONUCLEASE VAPC3"/>
    <property type="match status" value="1"/>
</dbReference>
<reference evidence="3 4" key="1">
    <citation type="journal article" date="2016" name="Nat. Commun.">
        <title>Thousands of microbial genomes shed light on interconnected biogeochemical processes in an aquifer system.</title>
        <authorList>
            <person name="Anantharaman K."/>
            <person name="Brown C.T."/>
            <person name="Hug L.A."/>
            <person name="Sharon I."/>
            <person name="Castelle C.J."/>
            <person name="Probst A.J."/>
            <person name="Thomas B.C."/>
            <person name="Singh A."/>
            <person name="Wilkins M.J."/>
            <person name="Karaoz U."/>
            <person name="Brodie E.L."/>
            <person name="Williams K.H."/>
            <person name="Hubbard S.S."/>
            <person name="Banfield J.F."/>
        </authorList>
    </citation>
    <scope>NUCLEOTIDE SEQUENCE [LARGE SCALE GENOMIC DNA]</scope>
</reference>
<dbReference type="SUPFAM" id="SSF88723">
    <property type="entry name" value="PIN domain-like"/>
    <property type="match status" value="1"/>
</dbReference>
<evidence type="ECO:0000259" key="2">
    <source>
        <dbReference type="Pfam" id="PF01850"/>
    </source>
</evidence>
<feature type="domain" description="PIN" evidence="2">
    <location>
        <begin position="7"/>
        <end position="58"/>
    </location>
</feature>
<evidence type="ECO:0000313" key="4">
    <source>
        <dbReference type="Proteomes" id="UP000178186"/>
    </source>
</evidence>
<dbReference type="InterPro" id="IPR029060">
    <property type="entry name" value="PIN-like_dom_sf"/>
</dbReference>
<evidence type="ECO:0000313" key="3">
    <source>
        <dbReference type="EMBL" id="OGZ55048.1"/>
    </source>
</evidence>
<dbReference type="Pfam" id="PF01850">
    <property type="entry name" value="PIN"/>
    <property type="match status" value="1"/>
</dbReference>
<evidence type="ECO:0000256" key="1">
    <source>
        <dbReference type="ARBA" id="ARBA00022842"/>
    </source>
</evidence>
<accession>A0A1G2GZ82</accession>
<dbReference type="Proteomes" id="UP000178186">
    <property type="component" value="Unassembled WGS sequence"/>
</dbReference>
<dbReference type="CDD" id="cd09873">
    <property type="entry name" value="PIN_Pae0151-like"/>
    <property type="match status" value="1"/>
</dbReference>
<dbReference type="InterPro" id="IPR002716">
    <property type="entry name" value="PIN_dom"/>
</dbReference>
<gene>
    <name evidence="3" type="ORF">A3H64_03635</name>
</gene>
<protein>
    <recommendedName>
        <fullName evidence="2">PIN domain-containing protein</fullName>
    </recommendedName>
</protein>
<dbReference type="Gene3D" id="3.40.50.1010">
    <property type="entry name" value="5'-nuclease"/>
    <property type="match status" value="1"/>
</dbReference>
<sequence>MDVLASMEMQAFNFSPTELKEVYSLARKHDITVYDALYVYLAQQLHCAFVTADRKLYQHIKQYGWVTLL</sequence>
<dbReference type="InterPro" id="IPR044153">
    <property type="entry name" value="PIN_Pae0151-like"/>
</dbReference>
<dbReference type="EMBL" id="MHNY01000033">
    <property type="protein sequence ID" value="OGZ55048.1"/>
    <property type="molecule type" value="Genomic_DNA"/>
</dbReference>
<organism evidence="3 4">
    <name type="scientific">Candidatus Ryanbacteria bacterium RIFCSPLOWO2_02_FULL_45_11c</name>
    <dbReference type="NCBI Taxonomy" id="1802128"/>
    <lineage>
        <taxon>Bacteria</taxon>
        <taxon>Candidatus Ryaniibacteriota</taxon>
    </lineage>
</organism>
<keyword evidence="1" id="KW-0460">Magnesium</keyword>
<dbReference type="AlphaFoldDB" id="A0A1G2GZ82"/>
<dbReference type="InterPro" id="IPR051619">
    <property type="entry name" value="TypeII_TA_RNase_PINc/VapC"/>
</dbReference>
<dbReference type="PANTHER" id="PTHR35901:SF1">
    <property type="entry name" value="EXONUCLEASE VAPC9"/>
    <property type="match status" value="1"/>
</dbReference>
<comment type="caution">
    <text evidence="3">The sequence shown here is derived from an EMBL/GenBank/DDBJ whole genome shotgun (WGS) entry which is preliminary data.</text>
</comment>